<reference evidence="2" key="1">
    <citation type="submission" date="2020-12" db="EMBL/GenBank/DDBJ databases">
        <authorList>
            <consortium name="Molecular Ecology Group"/>
        </authorList>
    </citation>
    <scope>NUCLEOTIDE SEQUENCE</scope>
    <source>
        <strain evidence="2">TBG_1078</strain>
    </source>
</reference>
<dbReference type="Proteomes" id="UP000645828">
    <property type="component" value="Unassembled WGS sequence"/>
</dbReference>
<evidence type="ECO:0000256" key="1">
    <source>
        <dbReference type="SAM" id="MobiDB-lite"/>
    </source>
</evidence>
<proteinExistence type="predicted"/>
<comment type="caution">
    <text evidence="2">The sequence shown here is derived from an EMBL/GenBank/DDBJ whole genome shotgun (WGS) entry which is preliminary data.</text>
</comment>
<evidence type="ECO:0000313" key="3">
    <source>
        <dbReference type="Proteomes" id="UP000645828"/>
    </source>
</evidence>
<sequence length="201" mass="21098">MLSPRITKFQPRFSVGTATATHTHTHAHAHSRPRGSATQPSPSRGRGAARQADPGDAARLQGDQGRAPAASAKSADSTAREFGGFTMGPPAWPPGPSRKLRAEGNSNSDSHGIHHFGILTLDLFHSHGEALPGPSFSSLRSSASPLPNELANSGKTIYTTLLCPKGLTGQMETTSSISYQTTKLKEMTSDDTRTQELGSGG</sequence>
<keyword evidence="3" id="KW-1185">Reference proteome</keyword>
<evidence type="ECO:0000313" key="2">
    <source>
        <dbReference type="EMBL" id="CAD7693304.1"/>
    </source>
</evidence>
<organism evidence="2 3">
    <name type="scientific">Nyctereutes procyonoides</name>
    <name type="common">Raccoon dog</name>
    <name type="synonym">Canis procyonoides</name>
    <dbReference type="NCBI Taxonomy" id="34880"/>
    <lineage>
        <taxon>Eukaryota</taxon>
        <taxon>Metazoa</taxon>
        <taxon>Chordata</taxon>
        <taxon>Craniata</taxon>
        <taxon>Vertebrata</taxon>
        <taxon>Euteleostomi</taxon>
        <taxon>Mammalia</taxon>
        <taxon>Eutheria</taxon>
        <taxon>Laurasiatheria</taxon>
        <taxon>Carnivora</taxon>
        <taxon>Caniformia</taxon>
        <taxon>Canidae</taxon>
        <taxon>Nyctereutes</taxon>
    </lineage>
</organism>
<feature type="compositionally biased region" description="Basic residues" evidence="1">
    <location>
        <begin position="23"/>
        <end position="33"/>
    </location>
</feature>
<accession>A0A811ZWK8</accession>
<gene>
    <name evidence="2" type="ORF">NYPRO_LOCUS26096</name>
</gene>
<dbReference type="EMBL" id="CAJHUB010000777">
    <property type="protein sequence ID" value="CAD7693304.1"/>
    <property type="molecule type" value="Genomic_DNA"/>
</dbReference>
<dbReference type="AlphaFoldDB" id="A0A811ZWK8"/>
<name>A0A811ZWK8_NYCPR</name>
<feature type="region of interest" description="Disordered" evidence="1">
    <location>
        <begin position="1"/>
        <end position="108"/>
    </location>
</feature>
<protein>
    <submittedName>
        <fullName evidence="2">(raccoon dog) hypothetical protein</fullName>
    </submittedName>
</protein>